<keyword evidence="2" id="KW-0732">Signal</keyword>
<feature type="chain" id="PRO_5009524149" description="Peptidase M10 metallopeptidase domain-containing protein" evidence="2">
    <location>
        <begin position="25"/>
        <end position="264"/>
    </location>
</feature>
<dbReference type="Proteomes" id="UP000177306">
    <property type="component" value="Unassembled WGS sequence"/>
</dbReference>
<evidence type="ECO:0000256" key="2">
    <source>
        <dbReference type="SAM" id="SignalP"/>
    </source>
</evidence>
<dbReference type="GO" id="GO:0008237">
    <property type="term" value="F:metallopeptidase activity"/>
    <property type="evidence" value="ECO:0007669"/>
    <property type="project" value="InterPro"/>
</dbReference>
<name>A0A1F6EGH3_9BACT</name>
<reference evidence="3 4" key="1">
    <citation type="journal article" date="2016" name="Nat. Commun.">
        <title>Thousands of microbial genomes shed light on interconnected biogeochemical processes in an aquifer system.</title>
        <authorList>
            <person name="Anantharaman K."/>
            <person name="Brown C.T."/>
            <person name="Hug L.A."/>
            <person name="Sharon I."/>
            <person name="Castelle C.J."/>
            <person name="Probst A.J."/>
            <person name="Thomas B.C."/>
            <person name="Singh A."/>
            <person name="Wilkins M.J."/>
            <person name="Karaoz U."/>
            <person name="Brodie E.L."/>
            <person name="Williams K.H."/>
            <person name="Hubbard S.S."/>
            <person name="Banfield J.F."/>
        </authorList>
    </citation>
    <scope>NUCLEOTIDE SEQUENCE [LARGE SCALE GENOMIC DNA]</scope>
</reference>
<sequence length="264" mass="29030">MNTLSRIGLSAAAIILLFASVAFASHTWSTYHWARTSNPFTLKLGDNLSTNWKSYLATTSSAWSQSTVLDTTIVPGLGGSNCRAQTGRVEVCNRKYGFNGWIGLAQIWISGSHITKGLAKMNDTYFNLSQYNNPNEKLHVMCQEVGHTLGLGHTSEDGSSQGTCMDYSNSPSSTLPNAHDYAQLEGIYAHLDSSTTLSQMSASKGQADIVSDDPRTWGRETHRSADGRASLYERDFGNGEKVFTHVFWAEEEARSLSSRLRESR</sequence>
<accession>A0A1F6EGH3</accession>
<dbReference type="AlphaFoldDB" id="A0A1F6EGH3"/>
<organism evidence="3 4">
    <name type="scientific">Candidatus Kaiserbacteria bacterium RIFCSPLOWO2_01_FULL_53_17</name>
    <dbReference type="NCBI Taxonomy" id="1798511"/>
    <lineage>
        <taxon>Bacteria</taxon>
        <taxon>Candidatus Kaiseribacteriota</taxon>
    </lineage>
</organism>
<evidence type="ECO:0008006" key="5">
    <source>
        <dbReference type="Google" id="ProtNLM"/>
    </source>
</evidence>
<evidence type="ECO:0000313" key="4">
    <source>
        <dbReference type="Proteomes" id="UP000177306"/>
    </source>
</evidence>
<proteinExistence type="predicted"/>
<dbReference type="SUPFAM" id="SSF55486">
    <property type="entry name" value="Metalloproteases ('zincins'), catalytic domain"/>
    <property type="match status" value="1"/>
</dbReference>
<evidence type="ECO:0000256" key="1">
    <source>
        <dbReference type="SAM" id="MobiDB-lite"/>
    </source>
</evidence>
<dbReference type="Gene3D" id="3.40.390.10">
    <property type="entry name" value="Collagenase (Catalytic Domain)"/>
    <property type="match status" value="1"/>
</dbReference>
<comment type="caution">
    <text evidence="3">The sequence shown here is derived from an EMBL/GenBank/DDBJ whole genome shotgun (WGS) entry which is preliminary data.</text>
</comment>
<gene>
    <name evidence="3" type="ORF">A3A38_03755</name>
</gene>
<feature type="region of interest" description="Disordered" evidence="1">
    <location>
        <begin position="200"/>
        <end position="223"/>
    </location>
</feature>
<feature type="signal peptide" evidence="2">
    <location>
        <begin position="1"/>
        <end position="24"/>
    </location>
</feature>
<protein>
    <recommendedName>
        <fullName evidence="5">Peptidase M10 metallopeptidase domain-containing protein</fullName>
    </recommendedName>
</protein>
<dbReference type="EMBL" id="MFLY01000034">
    <property type="protein sequence ID" value="OGG72748.1"/>
    <property type="molecule type" value="Genomic_DNA"/>
</dbReference>
<dbReference type="InterPro" id="IPR024079">
    <property type="entry name" value="MetalloPept_cat_dom_sf"/>
</dbReference>
<feature type="compositionally biased region" description="Basic and acidic residues" evidence="1">
    <location>
        <begin position="212"/>
        <end position="223"/>
    </location>
</feature>
<evidence type="ECO:0000313" key="3">
    <source>
        <dbReference type="EMBL" id="OGG72748.1"/>
    </source>
</evidence>